<dbReference type="Gene3D" id="3.40.50.1390">
    <property type="entry name" value="Resolvase, N-terminal catalytic domain"/>
    <property type="match status" value="1"/>
</dbReference>
<dbReference type="InterPro" id="IPR006119">
    <property type="entry name" value="Resolv_N"/>
</dbReference>
<evidence type="ECO:0000313" key="7">
    <source>
        <dbReference type="Proteomes" id="UP001601059"/>
    </source>
</evidence>
<feature type="active site" description="O-(5'-phospho-DNA)-serine intermediate" evidence="4">
    <location>
        <position position="12"/>
    </location>
</feature>
<keyword evidence="7" id="KW-1185">Reference proteome</keyword>
<evidence type="ECO:0000256" key="2">
    <source>
        <dbReference type="ARBA" id="ARBA00023125"/>
    </source>
</evidence>
<dbReference type="InterPro" id="IPR036162">
    <property type="entry name" value="Resolvase-like_N_sf"/>
</dbReference>
<evidence type="ECO:0000256" key="4">
    <source>
        <dbReference type="PROSITE-ProRule" id="PRU10137"/>
    </source>
</evidence>
<dbReference type="Pfam" id="PF00239">
    <property type="entry name" value="Resolvase"/>
    <property type="match status" value="1"/>
</dbReference>
<dbReference type="Proteomes" id="UP001601059">
    <property type="component" value="Unassembled WGS sequence"/>
</dbReference>
<dbReference type="PANTHER" id="PTHR30461:SF2">
    <property type="entry name" value="SERINE RECOMBINASE PINE-RELATED"/>
    <property type="match status" value="1"/>
</dbReference>
<dbReference type="PROSITE" id="PS51736">
    <property type="entry name" value="RECOMBINASES_3"/>
    <property type="match status" value="1"/>
</dbReference>
<dbReference type="InterPro" id="IPR050639">
    <property type="entry name" value="SSR_resolvase"/>
</dbReference>
<protein>
    <submittedName>
        <fullName evidence="6">Recombinase family protein</fullName>
    </submittedName>
</protein>
<keyword evidence="3" id="KW-0233">DNA recombination</keyword>
<name>A0ABW6KM05_9BACI</name>
<evidence type="ECO:0000259" key="5">
    <source>
        <dbReference type="PROSITE" id="PS51736"/>
    </source>
</evidence>
<evidence type="ECO:0000313" key="6">
    <source>
        <dbReference type="EMBL" id="MFE8703913.1"/>
    </source>
</evidence>
<dbReference type="EMBL" id="JBIACK010000021">
    <property type="protein sequence ID" value="MFE8703913.1"/>
    <property type="molecule type" value="Genomic_DNA"/>
</dbReference>
<feature type="domain" description="Resolvase/invertase-type recombinase catalytic" evidence="5">
    <location>
        <begin position="4"/>
        <end position="149"/>
    </location>
</feature>
<evidence type="ECO:0000256" key="1">
    <source>
        <dbReference type="ARBA" id="ARBA00022908"/>
    </source>
</evidence>
<evidence type="ECO:0000256" key="3">
    <source>
        <dbReference type="ARBA" id="ARBA00023172"/>
    </source>
</evidence>
<dbReference type="RefSeq" id="WP_389364837.1">
    <property type="nucleotide sequence ID" value="NZ_JBIACK010000021.1"/>
</dbReference>
<proteinExistence type="predicted"/>
<keyword evidence="1" id="KW-0229">DNA integration</keyword>
<accession>A0ABW6KM05</accession>
<keyword evidence="2" id="KW-0238">DNA-binding</keyword>
<dbReference type="PANTHER" id="PTHR30461">
    <property type="entry name" value="DNA-INVERTASE FROM LAMBDOID PROPHAGE"/>
    <property type="match status" value="1"/>
</dbReference>
<comment type="caution">
    <text evidence="6">The sequence shown here is derived from an EMBL/GenBank/DDBJ whole genome shotgun (WGS) entry which is preliminary data.</text>
</comment>
<gene>
    <name evidence="6" type="ORF">ACFYKX_25405</name>
</gene>
<sequence>MASISFGYIRVSTKEQKLDRQYEALLPYVTDEKFIYSDKASGKDMEREGFQNLLKAMREGDTLYIKSIDRLGRNKEQIKAYLEYLKKEGIRLKIIDMPTTMQNRPPEEDWILDMVNNILIEVYTTLAQQERDLIKQRQKEGIKSAKGKGKHLGRPILELPKHWESLYKQWKEGSIMSIEFMAMVDMKKATFYKKVKEYEATLKNLN</sequence>
<dbReference type="PROSITE" id="PS00397">
    <property type="entry name" value="RECOMBINASES_1"/>
    <property type="match status" value="1"/>
</dbReference>
<dbReference type="CDD" id="cd03768">
    <property type="entry name" value="SR_ResInv"/>
    <property type="match status" value="1"/>
</dbReference>
<dbReference type="SMART" id="SM00857">
    <property type="entry name" value="Resolvase"/>
    <property type="match status" value="1"/>
</dbReference>
<organism evidence="6 7">
    <name type="scientific">Cytobacillus spartinae</name>
    <dbReference type="NCBI Taxonomy" id="3299023"/>
    <lineage>
        <taxon>Bacteria</taxon>
        <taxon>Bacillati</taxon>
        <taxon>Bacillota</taxon>
        <taxon>Bacilli</taxon>
        <taxon>Bacillales</taxon>
        <taxon>Bacillaceae</taxon>
        <taxon>Cytobacillus</taxon>
    </lineage>
</organism>
<reference evidence="6 7" key="1">
    <citation type="submission" date="2024-08" db="EMBL/GenBank/DDBJ databases">
        <title>Two novel Cytobacillus novel species.</title>
        <authorList>
            <person name="Liu G."/>
        </authorList>
    </citation>
    <scope>NUCLEOTIDE SEQUENCE [LARGE SCALE GENOMIC DNA]</scope>
    <source>
        <strain evidence="6 7">FJAT-54145</strain>
    </source>
</reference>
<dbReference type="SUPFAM" id="SSF53041">
    <property type="entry name" value="Resolvase-like"/>
    <property type="match status" value="1"/>
</dbReference>
<dbReference type="InterPro" id="IPR006118">
    <property type="entry name" value="Recombinase_CS"/>
</dbReference>